<sequence>MQLVASRDSSGRCHSRYPGKDMTATRPGPRSYTHALIDALSSLKRELEVFSTADLSQRISKLRKYHDPPRLYNRLHGTARHICIAPPAHRTRSPSTNKARSNNRLDLRVTIDQESLSEADLIKLARELSKLPMSTGLAICGIECLDYVPSTLVSSSEPEVENQKNDGDPR</sequence>
<reference evidence="2" key="1">
    <citation type="submission" date="2023-08" db="EMBL/GenBank/DDBJ databases">
        <title>Black Yeasts Isolated from many extreme environments.</title>
        <authorList>
            <person name="Coleine C."/>
            <person name="Stajich J.E."/>
            <person name="Selbmann L."/>
        </authorList>
    </citation>
    <scope>NUCLEOTIDE SEQUENCE</scope>
    <source>
        <strain evidence="2">CCFEE 5810</strain>
    </source>
</reference>
<dbReference type="AlphaFoldDB" id="A0AAN7VT94"/>
<gene>
    <name evidence="2" type="ORF">LTR97_005383</name>
</gene>
<evidence type="ECO:0000313" key="2">
    <source>
        <dbReference type="EMBL" id="KAK5700866.1"/>
    </source>
</evidence>
<dbReference type="EMBL" id="JAVRQU010000007">
    <property type="protein sequence ID" value="KAK5700866.1"/>
    <property type="molecule type" value="Genomic_DNA"/>
</dbReference>
<accession>A0AAN7VT94</accession>
<dbReference type="Proteomes" id="UP001310594">
    <property type="component" value="Unassembled WGS sequence"/>
</dbReference>
<proteinExistence type="predicted"/>
<evidence type="ECO:0000256" key="1">
    <source>
        <dbReference type="SAM" id="MobiDB-lite"/>
    </source>
</evidence>
<protein>
    <submittedName>
        <fullName evidence="2">Uncharacterized protein</fullName>
    </submittedName>
</protein>
<organism evidence="2 3">
    <name type="scientific">Elasticomyces elasticus</name>
    <dbReference type="NCBI Taxonomy" id="574655"/>
    <lineage>
        <taxon>Eukaryota</taxon>
        <taxon>Fungi</taxon>
        <taxon>Dikarya</taxon>
        <taxon>Ascomycota</taxon>
        <taxon>Pezizomycotina</taxon>
        <taxon>Dothideomycetes</taxon>
        <taxon>Dothideomycetidae</taxon>
        <taxon>Mycosphaerellales</taxon>
        <taxon>Teratosphaeriaceae</taxon>
        <taxon>Elasticomyces</taxon>
    </lineage>
</organism>
<comment type="caution">
    <text evidence="2">The sequence shown here is derived from an EMBL/GenBank/DDBJ whole genome shotgun (WGS) entry which is preliminary data.</text>
</comment>
<evidence type="ECO:0000313" key="3">
    <source>
        <dbReference type="Proteomes" id="UP001310594"/>
    </source>
</evidence>
<feature type="region of interest" description="Disordered" evidence="1">
    <location>
        <begin position="1"/>
        <end position="29"/>
    </location>
</feature>
<name>A0AAN7VT94_9PEZI</name>